<proteinExistence type="predicted"/>
<dbReference type="Proteomes" id="UP000180043">
    <property type="component" value="Unassembled WGS sequence"/>
</dbReference>
<protein>
    <submittedName>
        <fullName evidence="1">Uncharacterized protein</fullName>
    </submittedName>
</protein>
<reference evidence="1 2" key="1">
    <citation type="submission" date="2016-10" db="EMBL/GenBank/DDBJ databases">
        <title>Evaluation of Human, Veterinary and Environmental Mycobacterium chelonae Isolates by Core Genome Phylogenomic Analysis, Targeted Gene Comparison, and Anti-microbial Susceptibility Patterns: A Tale of Mistaken Identities.</title>
        <authorList>
            <person name="Fogelson S.B."/>
            <person name="Camus A.C."/>
            <person name="Lorenz W."/>
            <person name="Vasireddy R."/>
            <person name="Vasireddy S."/>
            <person name="Smith T."/>
            <person name="Brown-Elliott B.A."/>
            <person name="Wallace R.J.Jr."/>
            <person name="Hasan N.A."/>
            <person name="Reischl U."/>
            <person name="Sanchez S."/>
        </authorList>
    </citation>
    <scope>NUCLEOTIDE SEQUENCE [LARGE SCALE GENOMIC DNA]</scope>
    <source>
        <strain evidence="1 2">15515</strain>
    </source>
</reference>
<evidence type="ECO:0000313" key="2">
    <source>
        <dbReference type="Proteomes" id="UP000180043"/>
    </source>
</evidence>
<organism evidence="1 2">
    <name type="scientific">Mycobacteroides chelonae</name>
    <name type="common">Mycobacterium chelonae</name>
    <dbReference type="NCBI Taxonomy" id="1774"/>
    <lineage>
        <taxon>Bacteria</taxon>
        <taxon>Bacillati</taxon>
        <taxon>Actinomycetota</taxon>
        <taxon>Actinomycetes</taxon>
        <taxon>Mycobacteriales</taxon>
        <taxon>Mycobacteriaceae</taxon>
        <taxon>Mycobacteroides</taxon>
    </lineage>
</organism>
<name>A0A1S1LHM0_MYCCH</name>
<dbReference type="EMBL" id="MLIQ01000042">
    <property type="protein sequence ID" value="OHU47289.1"/>
    <property type="molecule type" value="Genomic_DNA"/>
</dbReference>
<sequence>MGECDMDTSEAVRDREVARYQANAKLFPNAWLFLLSTPLRQSRMPPGLLSAEAIRAELLGFGARYKGYAFAPDVFGWGPSREQRESVDALIDSVKTATYGQLWAFYRDQWGMEADPFYRLQREKNAEYAKMLVDYAQRSWPRLGLRLFKKRPAVRSQRALPAGRIRLALPVGGVCAPTADD</sequence>
<accession>A0A1S1LHM0</accession>
<dbReference type="AlphaFoldDB" id="A0A1S1LHM0"/>
<gene>
    <name evidence="1" type="ORF">BKG82_26935</name>
</gene>
<comment type="caution">
    <text evidence="1">The sequence shown here is derived from an EMBL/GenBank/DDBJ whole genome shotgun (WGS) entry which is preliminary data.</text>
</comment>
<evidence type="ECO:0000313" key="1">
    <source>
        <dbReference type="EMBL" id="OHU47289.1"/>
    </source>
</evidence>